<name>A0A1Y2CAC7_9FUNG</name>
<keyword evidence="3" id="KW-1185">Reference proteome</keyword>
<sequence length="120" mass="12421">MLFSIRSGTGLLGVEVIDLVFVLNTDKAVEAFAKGHNFQVGADISFAVGPLGRNAEGQLNLKALSAVLTYSHSKGLYLGLLSTLYGGHNAESILKGGVPKPAFAASLYAALGEVESATEP</sequence>
<evidence type="ECO:0000313" key="2">
    <source>
        <dbReference type="EMBL" id="ORY43981.1"/>
    </source>
</evidence>
<accession>A0A1Y2CAC7</accession>
<protein>
    <submittedName>
        <fullName evidence="2">DUF500-domain-containing protein</fullName>
    </submittedName>
</protein>
<reference evidence="2 3" key="1">
    <citation type="submission" date="2016-07" db="EMBL/GenBank/DDBJ databases">
        <title>Pervasive Adenine N6-methylation of Active Genes in Fungi.</title>
        <authorList>
            <consortium name="DOE Joint Genome Institute"/>
            <person name="Mondo S.J."/>
            <person name="Dannebaum R.O."/>
            <person name="Kuo R.C."/>
            <person name="Labutti K."/>
            <person name="Haridas S."/>
            <person name="Kuo A."/>
            <person name="Salamov A."/>
            <person name="Ahrendt S.R."/>
            <person name="Lipzen A."/>
            <person name="Sullivan W."/>
            <person name="Andreopoulos W.B."/>
            <person name="Clum A."/>
            <person name="Lindquist E."/>
            <person name="Daum C."/>
            <person name="Ramamoorthy G.K."/>
            <person name="Gryganskyi A."/>
            <person name="Culley D."/>
            <person name="Magnuson J.K."/>
            <person name="James T.Y."/>
            <person name="O'Malley M.A."/>
            <person name="Stajich J.E."/>
            <person name="Spatafora J.W."/>
            <person name="Visel A."/>
            <person name="Grigoriev I.V."/>
        </authorList>
    </citation>
    <scope>NUCLEOTIDE SEQUENCE [LARGE SCALE GENOMIC DNA]</scope>
    <source>
        <strain evidence="2 3">JEL800</strain>
    </source>
</reference>
<organism evidence="2 3">
    <name type="scientific">Rhizoclosmatium globosum</name>
    <dbReference type="NCBI Taxonomy" id="329046"/>
    <lineage>
        <taxon>Eukaryota</taxon>
        <taxon>Fungi</taxon>
        <taxon>Fungi incertae sedis</taxon>
        <taxon>Chytridiomycota</taxon>
        <taxon>Chytridiomycota incertae sedis</taxon>
        <taxon>Chytridiomycetes</taxon>
        <taxon>Chytridiales</taxon>
        <taxon>Chytriomycetaceae</taxon>
        <taxon>Rhizoclosmatium</taxon>
    </lineage>
</organism>
<dbReference type="PANTHER" id="PTHR15629:SF2">
    <property type="entry name" value="SH3 DOMAIN-CONTAINING YSC84-LIKE PROTEIN 1"/>
    <property type="match status" value="1"/>
</dbReference>
<comment type="caution">
    <text evidence="2">The sequence shown here is derived from an EMBL/GenBank/DDBJ whole genome shotgun (WGS) entry which is preliminary data.</text>
</comment>
<dbReference type="AlphaFoldDB" id="A0A1Y2CAC7"/>
<dbReference type="PANTHER" id="PTHR15629">
    <property type="entry name" value="SH3YL1 PROTEIN"/>
    <property type="match status" value="1"/>
</dbReference>
<gene>
    <name evidence="2" type="ORF">BCR33DRAFT_717103</name>
</gene>
<dbReference type="InterPro" id="IPR051702">
    <property type="entry name" value="SH3_domain_YSC84-like"/>
</dbReference>
<dbReference type="InterPro" id="IPR007461">
    <property type="entry name" value="Ysc84_actin-binding"/>
</dbReference>
<dbReference type="OrthoDB" id="10255128at2759"/>
<proteinExistence type="predicted"/>
<evidence type="ECO:0000259" key="1">
    <source>
        <dbReference type="Pfam" id="PF04366"/>
    </source>
</evidence>
<dbReference type="STRING" id="329046.A0A1Y2CAC7"/>
<evidence type="ECO:0000313" key="3">
    <source>
        <dbReference type="Proteomes" id="UP000193642"/>
    </source>
</evidence>
<dbReference type="EMBL" id="MCGO01000023">
    <property type="protein sequence ID" value="ORY43981.1"/>
    <property type="molecule type" value="Genomic_DNA"/>
</dbReference>
<dbReference type="Proteomes" id="UP000193642">
    <property type="component" value="Unassembled WGS sequence"/>
</dbReference>
<dbReference type="GO" id="GO:0035091">
    <property type="term" value="F:phosphatidylinositol binding"/>
    <property type="evidence" value="ECO:0007669"/>
    <property type="project" value="TreeGrafter"/>
</dbReference>
<dbReference type="Pfam" id="PF04366">
    <property type="entry name" value="Ysc84"/>
    <property type="match status" value="1"/>
</dbReference>
<feature type="domain" description="Ysc84 actin-binding" evidence="1">
    <location>
        <begin position="11"/>
        <end position="80"/>
    </location>
</feature>